<reference evidence="10 11" key="1">
    <citation type="submission" date="2021-02" db="EMBL/GenBank/DDBJ databases">
        <title>Lysobacter arenosi sp. nov., isolated from soil of gangwondo yeongwol, south Korea.</title>
        <authorList>
            <person name="Kim K.R."/>
            <person name="Kim K.H."/>
            <person name="Jeon C.O."/>
        </authorList>
    </citation>
    <scope>NUCLEOTIDE SEQUENCE [LARGE SCALE GENOMIC DNA]</scope>
    <source>
        <strain evidence="10 11">R7</strain>
    </source>
</reference>
<dbReference type="Gene3D" id="3.40.50.2300">
    <property type="match status" value="1"/>
</dbReference>
<keyword evidence="5" id="KW-0804">Transcription</keyword>
<feature type="domain" description="Response regulatory" evidence="8">
    <location>
        <begin position="2"/>
        <end position="116"/>
    </location>
</feature>
<dbReference type="InterPro" id="IPR039420">
    <property type="entry name" value="WalR-like"/>
</dbReference>
<dbReference type="RefSeq" id="WP_200607688.1">
    <property type="nucleotide sequence ID" value="NZ_CP071517.1"/>
</dbReference>
<dbReference type="InterPro" id="IPR001789">
    <property type="entry name" value="Sig_transdc_resp-reg_receiver"/>
</dbReference>
<evidence type="ECO:0000256" key="2">
    <source>
        <dbReference type="ARBA" id="ARBA00023012"/>
    </source>
</evidence>
<dbReference type="Pfam" id="PF00486">
    <property type="entry name" value="Trans_reg_C"/>
    <property type="match status" value="1"/>
</dbReference>
<feature type="DNA-binding region" description="OmpR/PhoB-type" evidence="7">
    <location>
        <begin position="125"/>
        <end position="224"/>
    </location>
</feature>
<evidence type="ECO:0000256" key="5">
    <source>
        <dbReference type="ARBA" id="ARBA00023163"/>
    </source>
</evidence>
<evidence type="ECO:0000256" key="4">
    <source>
        <dbReference type="ARBA" id="ARBA00023125"/>
    </source>
</evidence>
<evidence type="ECO:0000256" key="1">
    <source>
        <dbReference type="ARBA" id="ARBA00022553"/>
    </source>
</evidence>
<evidence type="ECO:0000259" key="9">
    <source>
        <dbReference type="PROSITE" id="PS51755"/>
    </source>
</evidence>
<evidence type="ECO:0000256" key="7">
    <source>
        <dbReference type="PROSITE-ProRule" id="PRU01091"/>
    </source>
</evidence>
<protein>
    <submittedName>
        <fullName evidence="10">Response regulator transcription factor</fullName>
    </submittedName>
</protein>
<organism evidence="10 11">
    <name type="scientific">Lysobacter arenosi</name>
    <dbReference type="NCBI Taxonomy" id="2795387"/>
    <lineage>
        <taxon>Bacteria</taxon>
        <taxon>Pseudomonadati</taxon>
        <taxon>Pseudomonadota</taxon>
        <taxon>Gammaproteobacteria</taxon>
        <taxon>Lysobacterales</taxon>
        <taxon>Lysobacteraceae</taxon>
        <taxon>Lysobacter</taxon>
    </lineage>
</organism>
<comment type="caution">
    <text evidence="6">Lacks conserved residue(s) required for the propagation of feature annotation.</text>
</comment>
<dbReference type="PANTHER" id="PTHR48111">
    <property type="entry name" value="REGULATOR OF RPOS"/>
    <property type="match status" value="1"/>
</dbReference>
<dbReference type="CDD" id="cd00383">
    <property type="entry name" value="trans_reg_C"/>
    <property type="match status" value="1"/>
</dbReference>
<name>A0ABX7R7P2_9GAMM</name>
<keyword evidence="11" id="KW-1185">Reference proteome</keyword>
<feature type="domain" description="OmpR/PhoB-type" evidence="9">
    <location>
        <begin position="125"/>
        <end position="224"/>
    </location>
</feature>
<dbReference type="SMART" id="SM00862">
    <property type="entry name" value="Trans_reg_C"/>
    <property type="match status" value="1"/>
</dbReference>
<dbReference type="Pfam" id="PF00072">
    <property type="entry name" value="Response_reg"/>
    <property type="match status" value="1"/>
</dbReference>
<gene>
    <name evidence="10" type="ORF">HIV01_012850</name>
</gene>
<keyword evidence="2" id="KW-0902">Two-component regulatory system</keyword>
<dbReference type="EMBL" id="CP071517">
    <property type="protein sequence ID" value="QSX74094.1"/>
    <property type="molecule type" value="Genomic_DNA"/>
</dbReference>
<keyword evidence="3" id="KW-0805">Transcription regulation</keyword>
<dbReference type="Gene3D" id="1.10.10.10">
    <property type="entry name" value="Winged helix-like DNA-binding domain superfamily/Winged helix DNA-binding domain"/>
    <property type="match status" value="1"/>
</dbReference>
<evidence type="ECO:0000256" key="6">
    <source>
        <dbReference type="PROSITE-ProRule" id="PRU00169"/>
    </source>
</evidence>
<keyword evidence="4 7" id="KW-0238">DNA-binding</keyword>
<accession>A0ABX7R7P2</accession>
<evidence type="ECO:0000313" key="10">
    <source>
        <dbReference type="EMBL" id="QSX74094.1"/>
    </source>
</evidence>
<evidence type="ECO:0000256" key="3">
    <source>
        <dbReference type="ARBA" id="ARBA00023015"/>
    </source>
</evidence>
<dbReference type="InterPro" id="IPR036388">
    <property type="entry name" value="WH-like_DNA-bd_sf"/>
</dbReference>
<dbReference type="PROSITE" id="PS51755">
    <property type="entry name" value="OMPR_PHOB"/>
    <property type="match status" value="1"/>
</dbReference>
<dbReference type="InterPro" id="IPR011006">
    <property type="entry name" value="CheY-like_superfamily"/>
</dbReference>
<dbReference type="SUPFAM" id="SSF52172">
    <property type="entry name" value="CheY-like"/>
    <property type="match status" value="1"/>
</dbReference>
<dbReference type="Proteomes" id="UP000663400">
    <property type="component" value="Chromosome"/>
</dbReference>
<keyword evidence="1" id="KW-0597">Phosphoprotein</keyword>
<dbReference type="InterPro" id="IPR001867">
    <property type="entry name" value="OmpR/PhoB-type_DNA-bd"/>
</dbReference>
<evidence type="ECO:0000313" key="11">
    <source>
        <dbReference type="Proteomes" id="UP000663400"/>
    </source>
</evidence>
<dbReference type="PANTHER" id="PTHR48111:SF22">
    <property type="entry name" value="REGULATOR OF RPOS"/>
    <property type="match status" value="1"/>
</dbReference>
<dbReference type="PROSITE" id="PS50110">
    <property type="entry name" value="RESPONSE_REGULATORY"/>
    <property type="match status" value="1"/>
</dbReference>
<evidence type="ECO:0000259" key="8">
    <source>
        <dbReference type="PROSITE" id="PS50110"/>
    </source>
</evidence>
<proteinExistence type="predicted"/>
<sequence>MRILLIDHDALHAAELCHYLEQCGHEVDCAGSHRHGLNLAADCRFDAIVLARSPGRDGADVCRSLREVLRLTTPLLVLAQCATLAPCLAALQSGADDYLYAPLAFAEVNARLVGMHRRYRRRQAGPVLRAGDLEYDLKNEEVRRQGRTLRLRPSSRRLLRALLEVAPEPAGYRELVRDLWGRELDHSQETLLRTHVCQLRNAIDRPFKMPMIRTFHGLGYGVVATGEA</sequence>
<dbReference type="SMART" id="SM00448">
    <property type="entry name" value="REC"/>
    <property type="match status" value="1"/>
</dbReference>